<keyword evidence="3" id="KW-0804">Transcription</keyword>
<gene>
    <name evidence="6" type="ORF">KTS37_17770</name>
</gene>
<dbReference type="InterPro" id="IPR005471">
    <property type="entry name" value="Tscrpt_reg_IclR_N"/>
</dbReference>
<dbReference type="InterPro" id="IPR036388">
    <property type="entry name" value="WH-like_DNA-bd_sf"/>
</dbReference>
<dbReference type="Pfam" id="PF01614">
    <property type="entry name" value="IclR_C"/>
    <property type="match status" value="1"/>
</dbReference>
<dbReference type="GO" id="GO:0045892">
    <property type="term" value="P:negative regulation of DNA-templated transcription"/>
    <property type="evidence" value="ECO:0007669"/>
    <property type="project" value="TreeGrafter"/>
</dbReference>
<dbReference type="PANTHER" id="PTHR30136">
    <property type="entry name" value="HELIX-TURN-HELIX TRANSCRIPTIONAL REGULATOR, ICLR FAMILY"/>
    <property type="match status" value="1"/>
</dbReference>
<dbReference type="GO" id="GO:0003677">
    <property type="term" value="F:DNA binding"/>
    <property type="evidence" value="ECO:0007669"/>
    <property type="project" value="UniProtKB-KW"/>
</dbReference>
<dbReference type="InterPro" id="IPR029016">
    <property type="entry name" value="GAF-like_dom_sf"/>
</dbReference>
<feature type="domain" description="HTH iclR-type" evidence="4">
    <location>
        <begin position="9"/>
        <end position="76"/>
    </location>
</feature>
<name>A0AA41G3G7_9EURY</name>
<evidence type="ECO:0000256" key="2">
    <source>
        <dbReference type="ARBA" id="ARBA00023125"/>
    </source>
</evidence>
<proteinExistence type="predicted"/>
<reference evidence="6" key="1">
    <citation type="submission" date="2021-06" db="EMBL/GenBank/DDBJ databases">
        <title>New haloarchaea isolates fom saline soil.</title>
        <authorList>
            <person name="Duran-Viseras A."/>
            <person name="Sanchez-Porro C.S."/>
            <person name="Ventosa A."/>
        </authorList>
    </citation>
    <scope>NUCLEOTIDE SEQUENCE</scope>
    <source>
        <strain evidence="6">JCM 18369</strain>
    </source>
</reference>
<dbReference type="AlphaFoldDB" id="A0AA41G3G7"/>
<dbReference type="InterPro" id="IPR036390">
    <property type="entry name" value="WH_DNA-bd_sf"/>
</dbReference>
<dbReference type="Proteomes" id="UP001166304">
    <property type="component" value="Unassembled WGS sequence"/>
</dbReference>
<accession>A0AA41G3G7</accession>
<dbReference type="RefSeq" id="WP_162414677.1">
    <property type="nucleotide sequence ID" value="NZ_JAHQXE010000006.1"/>
</dbReference>
<keyword evidence="2" id="KW-0238">DNA-binding</keyword>
<evidence type="ECO:0000259" key="5">
    <source>
        <dbReference type="PROSITE" id="PS51078"/>
    </source>
</evidence>
<evidence type="ECO:0000313" key="6">
    <source>
        <dbReference type="EMBL" id="MBV0903635.1"/>
    </source>
</evidence>
<organism evidence="6 7">
    <name type="scientific">Haloarcula salina</name>
    <dbReference type="NCBI Taxonomy" id="1429914"/>
    <lineage>
        <taxon>Archaea</taxon>
        <taxon>Methanobacteriati</taxon>
        <taxon>Methanobacteriota</taxon>
        <taxon>Stenosarchaea group</taxon>
        <taxon>Halobacteria</taxon>
        <taxon>Halobacteriales</taxon>
        <taxon>Haloarculaceae</taxon>
        <taxon>Haloarcula</taxon>
    </lineage>
</organism>
<keyword evidence="1" id="KW-0805">Transcription regulation</keyword>
<dbReference type="EMBL" id="JAHQXE010000006">
    <property type="protein sequence ID" value="MBV0903635.1"/>
    <property type="molecule type" value="Genomic_DNA"/>
</dbReference>
<dbReference type="Gene3D" id="1.10.10.10">
    <property type="entry name" value="Winged helix-like DNA-binding domain superfamily/Winged helix DNA-binding domain"/>
    <property type="match status" value="1"/>
</dbReference>
<dbReference type="PROSITE" id="PS51077">
    <property type="entry name" value="HTH_ICLR"/>
    <property type="match status" value="1"/>
</dbReference>
<feature type="domain" description="IclR-ED" evidence="5">
    <location>
        <begin position="70"/>
        <end position="254"/>
    </location>
</feature>
<dbReference type="CDD" id="cd00090">
    <property type="entry name" value="HTH_ARSR"/>
    <property type="match status" value="1"/>
</dbReference>
<dbReference type="PANTHER" id="PTHR30136:SF35">
    <property type="entry name" value="HTH-TYPE TRANSCRIPTIONAL REGULATOR RV1719"/>
    <property type="match status" value="1"/>
</dbReference>
<dbReference type="SMART" id="SM00346">
    <property type="entry name" value="HTH_ICLR"/>
    <property type="match status" value="1"/>
</dbReference>
<dbReference type="GO" id="GO:0003700">
    <property type="term" value="F:DNA-binding transcription factor activity"/>
    <property type="evidence" value="ECO:0007669"/>
    <property type="project" value="TreeGrafter"/>
</dbReference>
<dbReference type="Gene3D" id="3.30.450.40">
    <property type="match status" value="1"/>
</dbReference>
<protein>
    <submittedName>
        <fullName evidence="6">IclR family transcriptional regulator</fullName>
    </submittedName>
</protein>
<evidence type="ECO:0000259" key="4">
    <source>
        <dbReference type="PROSITE" id="PS51077"/>
    </source>
</evidence>
<dbReference type="SUPFAM" id="SSF46785">
    <property type="entry name" value="Winged helix' DNA-binding domain"/>
    <property type="match status" value="1"/>
</dbReference>
<dbReference type="InterPro" id="IPR011991">
    <property type="entry name" value="ArsR-like_HTH"/>
</dbReference>
<sequence length="255" mass="27190">MTDEPRYAVEATETSLAVLETLVDAEGTVGVTALADHVGVSKSVAHNHLSTLRAAGYVIKRGEQYDASLRTLTLGERTRAGIDVHDAAKRKLDNLAAATGETTTLFVLEEDAGVPVYVAEADDGWSPPFVEGERLPLHVNAPGKSILSSLSADRIDAILERTDLIAPTDATTTDPDELVRELRRIRDDGIAFCRGEQYEGVVGVAAPLPEIDGSRIAALGVCGPVDRLNGRYLEEDITGQVLSTTKSVQVDLTAD</sequence>
<evidence type="ECO:0000256" key="3">
    <source>
        <dbReference type="ARBA" id="ARBA00023163"/>
    </source>
</evidence>
<dbReference type="PROSITE" id="PS51078">
    <property type="entry name" value="ICLR_ED"/>
    <property type="match status" value="1"/>
</dbReference>
<evidence type="ECO:0000313" key="7">
    <source>
        <dbReference type="Proteomes" id="UP001166304"/>
    </source>
</evidence>
<comment type="caution">
    <text evidence="6">The sequence shown here is derived from an EMBL/GenBank/DDBJ whole genome shotgun (WGS) entry which is preliminary data.</text>
</comment>
<dbReference type="Pfam" id="PF09339">
    <property type="entry name" value="HTH_IclR"/>
    <property type="match status" value="1"/>
</dbReference>
<keyword evidence="7" id="KW-1185">Reference proteome</keyword>
<dbReference type="InterPro" id="IPR014757">
    <property type="entry name" value="Tscrpt_reg_IclR_C"/>
</dbReference>
<dbReference type="InterPro" id="IPR050707">
    <property type="entry name" value="HTH_MetabolicPath_Reg"/>
</dbReference>
<dbReference type="SUPFAM" id="SSF55781">
    <property type="entry name" value="GAF domain-like"/>
    <property type="match status" value="1"/>
</dbReference>
<evidence type="ECO:0000256" key="1">
    <source>
        <dbReference type="ARBA" id="ARBA00023015"/>
    </source>
</evidence>